<dbReference type="PANTHER" id="PTHR36222">
    <property type="entry name" value="SERINE PROTEASE INHIBITOR RV3364C"/>
    <property type="match status" value="1"/>
</dbReference>
<dbReference type="STRING" id="68170.GCA_000974445_02331"/>
<gene>
    <name evidence="2" type="ORF">UK23_37485</name>
</gene>
<dbReference type="AlphaFoldDB" id="A0A0F0GIP0"/>
<dbReference type="Gene3D" id="3.30.450.30">
    <property type="entry name" value="Dynein light chain 2a, cytoplasmic"/>
    <property type="match status" value="1"/>
</dbReference>
<dbReference type="InterPro" id="IPR053141">
    <property type="entry name" value="Mycobact_SerProt_Inhib_Rv3364c"/>
</dbReference>
<dbReference type="Pfam" id="PF03259">
    <property type="entry name" value="Robl_LC7"/>
    <property type="match status" value="1"/>
</dbReference>
<proteinExistence type="predicted"/>
<feature type="domain" description="Roadblock/LAMTOR2" evidence="1">
    <location>
        <begin position="9"/>
        <end position="99"/>
    </location>
</feature>
<accession>A0A0F0GIP0</accession>
<comment type="caution">
    <text evidence="2">The sequence shown here is derived from an EMBL/GenBank/DDBJ whole genome shotgun (WGS) entry which is preliminary data.</text>
</comment>
<keyword evidence="3" id="KW-1185">Reference proteome</keyword>
<dbReference type="SMART" id="SM00960">
    <property type="entry name" value="Robl_LC7"/>
    <property type="match status" value="1"/>
</dbReference>
<dbReference type="InterPro" id="IPR004942">
    <property type="entry name" value="Roadblock/LAMTOR2_dom"/>
</dbReference>
<dbReference type="OrthoDB" id="5187023at2"/>
<dbReference type="PANTHER" id="PTHR36222:SF1">
    <property type="entry name" value="SERINE PROTEASE INHIBITOR RV3364C"/>
    <property type="match status" value="1"/>
</dbReference>
<evidence type="ECO:0000259" key="1">
    <source>
        <dbReference type="SMART" id="SM00960"/>
    </source>
</evidence>
<organism evidence="2 3">
    <name type="scientific">Lentzea aerocolonigenes</name>
    <name type="common">Lechevalieria aerocolonigenes</name>
    <name type="synonym">Saccharothrix aerocolonigenes</name>
    <dbReference type="NCBI Taxonomy" id="68170"/>
    <lineage>
        <taxon>Bacteria</taxon>
        <taxon>Bacillati</taxon>
        <taxon>Actinomycetota</taxon>
        <taxon>Actinomycetes</taxon>
        <taxon>Pseudonocardiales</taxon>
        <taxon>Pseudonocardiaceae</taxon>
        <taxon>Lentzea</taxon>
    </lineage>
</organism>
<dbReference type="EMBL" id="JYJG01000354">
    <property type="protein sequence ID" value="KJK42366.1"/>
    <property type="molecule type" value="Genomic_DNA"/>
</dbReference>
<evidence type="ECO:0000313" key="2">
    <source>
        <dbReference type="EMBL" id="KJK42366.1"/>
    </source>
</evidence>
<dbReference type="RefSeq" id="WP_045316521.1">
    <property type="nucleotide sequence ID" value="NZ_JYJG01000354.1"/>
</dbReference>
<dbReference type="Proteomes" id="UP000033393">
    <property type="component" value="Unassembled WGS sequence"/>
</dbReference>
<reference evidence="2 3" key="1">
    <citation type="submission" date="2015-02" db="EMBL/GenBank/DDBJ databases">
        <authorList>
            <person name="Ju K.-S."/>
            <person name="Doroghazi J.R."/>
            <person name="Metcalf W."/>
        </authorList>
    </citation>
    <scope>NUCLEOTIDE SEQUENCE [LARGE SCALE GENOMIC DNA]</scope>
    <source>
        <strain evidence="2 3">NRRL B-16140</strain>
    </source>
</reference>
<dbReference type="SUPFAM" id="SSF103196">
    <property type="entry name" value="Roadblock/LC7 domain"/>
    <property type="match status" value="1"/>
</dbReference>
<sequence>MSTQVDQFGWLVTNFADRTPGIEHAVVISADGLVLISSSKLPQHVAPQFAAIVAGVVSLAESASQCFAGESVVRTVVQMDRGVMLLSSISDGSVLAVLASNSCDVAQVAYEMTVVVRQVGQLLTPELRAELA</sequence>
<dbReference type="eggNOG" id="COG2018">
    <property type="taxonomic scope" value="Bacteria"/>
</dbReference>
<protein>
    <submittedName>
        <fullName evidence="2">Dynein regulation protein LC7</fullName>
    </submittedName>
</protein>
<name>A0A0F0GIP0_LENAE</name>
<evidence type="ECO:0000313" key="3">
    <source>
        <dbReference type="Proteomes" id="UP000033393"/>
    </source>
</evidence>
<dbReference type="PATRIC" id="fig|68170.10.peg.9778"/>